<dbReference type="EMBL" id="QJKJ01008678">
    <property type="protein sequence ID" value="RDX78978.1"/>
    <property type="molecule type" value="Genomic_DNA"/>
</dbReference>
<dbReference type="Proteomes" id="UP000257109">
    <property type="component" value="Unassembled WGS sequence"/>
</dbReference>
<protein>
    <recommendedName>
        <fullName evidence="3">G-patch domain-containing protein</fullName>
    </recommendedName>
</protein>
<accession>A0A371FKY7</accession>
<feature type="non-terminal residue" evidence="1">
    <location>
        <position position="1"/>
    </location>
</feature>
<evidence type="ECO:0000313" key="1">
    <source>
        <dbReference type="EMBL" id="RDX78978.1"/>
    </source>
</evidence>
<evidence type="ECO:0008006" key="3">
    <source>
        <dbReference type="Google" id="ProtNLM"/>
    </source>
</evidence>
<dbReference type="OrthoDB" id="1095202at2759"/>
<gene>
    <name evidence="1" type="ORF">CR513_40659</name>
</gene>
<dbReference type="AlphaFoldDB" id="A0A371FKY7"/>
<keyword evidence="2" id="KW-1185">Reference proteome</keyword>
<evidence type="ECO:0000313" key="2">
    <source>
        <dbReference type="Proteomes" id="UP000257109"/>
    </source>
</evidence>
<sequence>MGEKELIINTPLPKEYVKRDEEALEASFQALEIVGTTSAESERGNLMPSKATIMMVKVLISHGYQPNIGLGKGLEGIAESVRPMKGALTNWTTEALPELVSQKIINTETFTQIGNATLKLNNAGKSYRQDEEEGLEEEALVELERMLKQERTKLQSRAEELEIINLDEEGKTGEIKVGKICPKT</sequence>
<reference evidence="1" key="1">
    <citation type="submission" date="2018-05" db="EMBL/GenBank/DDBJ databases">
        <title>Draft genome of Mucuna pruriens seed.</title>
        <authorList>
            <person name="Nnadi N.E."/>
            <person name="Vos R."/>
            <person name="Hasami M.H."/>
            <person name="Devisetty U.K."/>
            <person name="Aguiy J.C."/>
        </authorList>
    </citation>
    <scope>NUCLEOTIDE SEQUENCE [LARGE SCALE GENOMIC DNA]</scope>
    <source>
        <strain evidence="1">JCA_2017</strain>
    </source>
</reference>
<organism evidence="1 2">
    <name type="scientific">Mucuna pruriens</name>
    <name type="common">Velvet bean</name>
    <name type="synonym">Dolichos pruriens</name>
    <dbReference type="NCBI Taxonomy" id="157652"/>
    <lineage>
        <taxon>Eukaryota</taxon>
        <taxon>Viridiplantae</taxon>
        <taxon>Streptophyta</taxon>
        <taxon>Embryophyta</taxon>
        <taxon>Tracheophyta</taxon>
        <taxon>Spermatophyta</taxon>
        <taxon>Magnoliopsida</taxon>
        <taxon>eudicotyledons</taxon>
        <taxon>Gunneridae</taxon>
        <taxon>Pentapetalae</taxon>
        <taxon>rosids</taxon>
        <taxon>fabids</taxon>
        <taxon>Fabales</taxon>
        <taxon>Fabaceae</taxon>
        <taxon>Papilionoideae</taxon>
        <taxon>50 kb inversion clade</taxon>
        <taxon>NPAAA clade</taxon>
        <taxon>indigoferoid/millettioid clade</taxon>
        <taxon>Phaseoleae</taxon>
        <taxon>Mucuna</taxon>
    </lineage>
</organism>
<comment type="caution">
    <text evidence="1">The sequence shown here is derived from an EMBL/GenBank/DDBJ whole genome shotgun (WGS) entry which is preliminary data.</text>
</comment>
<name>A0A371FKY7_MUCPR</name>
<proteinExistence type="predicted"/>